<sequence length="378" mass="41371">MPTHLLVTNDYLPKTGGIQVYLHELWRRLPADRAVVLTASSDPQAKEFDATSEVVIERVRQSLLFFPTPRVFWQIRDAIKRHDPDMVILDPAWPLGVLGPFLGRPFGVILHGAEVTIPGRLPILASTLRFVLRRAAVAVSAGSYPEAEALRNAKERLAPIVQVPPGVDTDRFVPQPKDSFATIRLDLGLDEESFLIASYSRLVPRKGMDVLIRAAALVKDEIPNLQVAIGGSGRDRERLERLAKAIDAPVVFLGRVTDEALPGWLAASDLMVMACRSRWMGLEQEGFGIVFVEAAACGIPAVAGRSGGSHDAVVDGETGLIVDTPKDPRAVADAILTLYRDPELRRRMGQAGRQHAVEVFDWRVLANDLDEGLARHGG</sequence>
<organism evidence="3">
    <name type="scientific">freshwater metagenome</name>
    <dbReference type="NCBI Taxonomy" id="449393"/>
    <lineage>
        <taxon>unclassified sequences</taxon>
        <taxon>metagenomes</taxon>
        <taxon>ecological metagenomes</taxon>
    </lineage>
</organism>
<dbReference type="Pfam" id="PF00534">
    <property type="entry name" value="Glycos_transf_1"/>
    <property type="match status" value="1"/>
</dbReference>
<proteinExistence type="predicted"/>
<accession>A0A6J6XE93</accession>
<protein>
    <submittedName>
        <fullName evidence="3">Unannotated protein</fullName>
    </submittedName>
</protein>
<dbReference type="CDD" id="cd03801">
    <property type="entry name" value="GT4_PimA-like"/>
    <property type="match status" value="1"/>
</dbReference>
<dbReference type="InterPro" id="IPR001296">
    <property type="entry name" value="Glyco_trans_1"/>
</dbReference>
<evidence type="ECO:0000259" key="1">
    <source>
        <dbReference type="Pfam" id="PF00534"/>
    </source>
</evidence>
<dbReference type="EMBL" id="CAFAAB010000186">
    <property type="protein sequence ID" value="CAB4792347.1"/>
    <property type="molecule type" value="Genomic_DNA"/>
</dbReference>
<name>A0A6J6XE93_9ZZZZ</name>
<evidence type="ECO:0000259" key="2">
    <source>
        <dbReference type="Pfam" id="PF13439"/>
    </source>
</evidence>
<dbReference type="AlphaFoldDB" id="A0A6J6XE93"/>
<dbReference type="Gene3D" id="3.40.50.2000">
    <property type="entry name" value="Glycogen Phosphorylase B"/>
    <property type="match status" value="2"/>
</dbReference>
<reference evidence="3" key="1">
    <citation type="submission" date="2020-05" db="EMBL/GenBank/DDBJ databases">
        <authorList>
            <person name="Chiriac C."/>
            <person name="Salcher M."/>
            <person name="Ghai R."/>
            <person name="Kavagutti S V."/>
        </authorList>
    </citation>
    <scope>NUCLEOTIDE SEQUENCE</scope>
</reference>
<dbReference type="InterPro" id="IPR028098">
    <property type="entry name" value="Glyco_trans_4-like_N"/>
</dbReference>
<feature type="domain" description="Glycosyltransferase subfamily 4-like N-terminal" evidence="2">
    <location>
        <begin position="16"/>
        <end position="171"/>
    </location>
</feature>
<feature type="domain" description="Glycosyl transferase family 1" evidence="1">
    <location>
        <begin position="182"/>
        <end position="354"/>
    </location>
</feature>
<dbReference type="Pfam" id="PF13439">
    <property type="entry name" value="Glyco_transf_4"/>
    <property type="match status" value="1"/>
</dbReference>
<gene>
    <name evidence="3" type="ORF">UFOPK2958_01313</name>
</gene>
<evidence type="ECO:0000313" key="3">
    <source>
        <dbReference type="EMBL" id="CAB4792347.1"/>
    </source>
</evidence>
<dbReference type="SUPFAM" id="SSF53756">
    <property type="entry name" value="UDP-Glycosyltransferase/glycogen phosphorylase"/>
    <property type="match status" value="1"/>
</dbReference>
<dbReference type="PANTHER" id="PTHR45947:SF3">
    <property type="entry name" value="SULFOQUINOVOSYL TRANSFERASE SQD2"/>
    <property type="match status" value="1"/>
</dbReference>
<dbReference type="InterPro" id="IPR050194">
    <property type="entry name" value="Glycosyltransferase_grp1"/>
</dbReference>
<dbReference type="GO" id="GO:0016758">
    <property type="term" value="F:hexosyltransferase activity"/>
    <property type="evidence" value="ECO:0007669"/>
    <property type="project" value="TreeGrafter"/>
</dbReference>
<dbReference type="PANTHER" id="PTHR45947">
    <property type="entry name" value="SULFOQUINOVOSYL TRANSFERASE SQD2"/>
    <property type="match status" value="1"/>
</dbReference>